<feature type="domain" description="Dienelactone hydrolase" evidence="1">
    <location>
        <begin position="31"/>
        <end position="278"/>
    </location>
</feature>
<evidence type="ECO:0000259" key="1">
    <source>
        <dbReference type="Pfam" id="PF01738"/>
    </source>
</evidence>
<proteinExistence type="predicted"/>
<dbReference type="OrthoDB" id="17560at2759"/>
<dbReference type="GO" id="GO:0016787">
    <property type="term" value="F:hydrolase activity"/>
    <property type="evidence" value="ECO:0007669"/>
    <property type="project" value="InterPro"/>
</dbReference>
<accession>A0A0C3GWN0</accession>
<evidence type="ECO:0000313" key="2">
    <source>
        <dbReference type="EMBL" id="KIM95634.1"/>
    </source>
</evidence>
<organism evidence="2 3">
    <name type="scientific">Oidiodendron maius (strain Zn)</name>
    <dbReference type="NCBI Taxonomy" id="913774"/>
    <lineage>
        <taxon>Eukaryota</taxon>
        <taxon>Fungi</taxon>
        <taxon>Dikarya</taxon>
        <taxon>Ascomycota</taxon>
        <taxon>Pezizomycotina</taxon>
        <taxon>Leotiomycetes</taxon>
        <taxon>Leotiomycetes incertae sedis</taxon>
        <taxon>Myxotrichaceae</taxon>
        <taxon>Oidiodendron</taxon>
    </lineage>
</organism>
<dbReference type="Gene3D" id="3.40.50.1820">
    <property type="entry name" value="alpha/beta hydrolase"/>
    <property type="match status" value="1"/>
</dbReference>
<dbReference type="STRING" id="913774.A0A0C3GWN0"/>
<dbReference type="PANTHER" id="PTHR17630">
    <property type="entry name" value="DIENELACTONE HYDROLASE"/>
    <property type="match status" value="1"/>
</dbReference>
<dbReference type="InterPro" id="IPR002925">
    <property type="entry name" value="Dienelactn_hydro"/>
</dbReference>
<sequence length="284" mass="30395">MSAGIGCKDCVSGALHSGTPVGRTETLHGLRTYITRPLAGVEPKGVIVIIPDAFGWELVNSRILADNYAQKGQFIVYLPDFMNGHYLSEQMLSVFNDFELEGAYGTKILAGVKAARHFGPFFLHNRIGVVQPRILSFFDSIRADPETSGLPVGAAGFCWGGKFTAILCNSSIDGKPNTRIDAGFAAHPSQLAIPGDIKDLIKPLSVAVGDNDLQLGAAGLDKLKKLLDAKTVQAGLKQQVVVYPGAKHGFAVRGDPADEKEKLQGMEAEEQAISWFSSTLIKVA</sequence>
<protein>
    <recommendedName>
        <fullName evidence="1">Dienelactone hydrolase domain-containing protein</fullName>
    </recommendedName>
</protein>
<dbReference type="InParanoid" id="A0A0C3GWN0"/>
<gene>
    <name evidence="2" type="ORF">OIDMADRAFT_183669</name>
</gene>
<dbReference type="Pfam" id="PF01738">
    <property type="entry name" value="DLH"/>
    <property type="match status" value="1"/>
</dbReference>
<reference evidence="3" key="2">
    <citation type="submission" date="2015-01" db="EMBL/GenBank/DDBJ databases">
        <title>Evolutionary Origins and Diversification of the Mycorrhizal Mutualists.</title>
        <authorList>
            <consortium name="DOE Joint Genome Institute"/>
            <consortium name="Mycorrhizal Genomics Consortium"/>
            <person name="Kohler A."/>
            <person name="Kuo A."/>
            <person name="Nagy L.G."/>
            <person name="Floudas D."/>
            <person name="Copeland A."/>
            <person name="Barry K.W."/>
            <person name="Cichocki N."/>
            <person name="Veneault-Fourrey C."/>
            <person name="LaButti K."/>
            <person name="Lindquist E.A."/>
            <person name="Lipzen A."/>
            <person name="Lundell T."/>
            <person name="Morin E."/>
            <person name="Murat C."/>
            <person name="Riley R."/>
            <person name="Ohm R."/>
            <person name="Sun H."/>
            <person name="Tunlid A."/>
            <person name="Henrissat B."/>
            <person name="Grigoriev I.V."/>
            <person name="Hibbett D.S."/>
            <person name="Martin F."/>
        </authorList>
    </citation>
    <scope>NUCLEOTIDE SEQUENCE [LARGE SCALE GENOMIC DNA]</scope>
    <source>
        <strain evidence="3">Zn</strain>
    </source>
</reference>
<reference evidence="2 3" key="1">
    <citation type="submission" date="2014-04" db="EMBL/GenBank/DDBJ databases">
        <authorList>
            <consortium name="DOE Joint Genome Institute"/>
            <person name="Kuo A."/>
            <person name="Martino E."/>
            <person name="Perotto S."/>
            <person name="Kohler A."/>
            <person name="Nagy L.G."/>
            <person name="Floudas D."/>
            <person name="Copeland A."/>
            <person name="Barry K.W."/>
            <person name="Cichocki N."/>
            <person name="Veneault-Fourrey C."/>
            <person name="LaButti K."/>
            <person name="Lindquist E.A."/>
            <person name="Lipzen A."/>
            <person name="Lundell T."/>
            <person name="Morin E."/>
            <person name="Murat C."/>
            <person name="Sun H."/>
            <person name="Tunlid A."/>
            <person name="Henrissat B."/>
            <person name="Grigoriev I.V."/>
            <person name="Hibbett D.S."/>
            <person name="Martin F."/>
            <person name="Nordberg H.P."/>
            <person name="Cantor M.N."/>
            <person name="Hua S.X."/>
        </authorList>
    </citation>
    <scope>NUCLEOTIDE SEQUENCE [LARGE SCALE GENOMIC DNA]</scope>
    <source>
        <strain evidence="2 3">Zn</strain>
    </source>
</reference>
<name>A0A0C3GWN0_OIDMZ</name>
<dbReference type="SUPFAM" id="SSF53474">
    <property type="entry name" value="alpha/beta-Hydrolases"/>
    <property type="match status" value="1"/>
</dbReference>
<evidence type="ECO:0000313" key="3">
    <source>
        <dbReference type="Proteomes" id="UP000054321"/>
    </source>
</evidence>
<dbReference type="HOGENOM" id="CLU_054590_2_3_1"/>
<dbReference type="InterPro" id="IPR029058">
    <property type="entry name" value="AB_hydrolase_fold"/>
</dbReference>
<dbReference type="AlphaFoldDB" id="A0A0C3GWN0"/>
<dbReference type="Proteomes" id="UP000054321">
    <property type="component" value="Unassembled WGS sequence"/>
</dbReference>
<dbReference type="PANTHER" id="PTHR17630:SF105">
    <property type="entry name" value="DIENELACTONE HYDROLASE FAMILY PROTEIN (AFU_ORTHOLOGUE AFUA_4G08790)"/>
    <property type="match status" value="1"/>
</dbReference>
<keyword evidence="3" id="KW-1185">Reference proteome</keyword>
<dbReference type="EMBL" id="KN832886">
    <property type="protein sequence ID" value="KIM95634.1"/>
    <property type="molecule type" value="Genomic_DNA"/>
</dbReference>